<name>A0A852T527_9MICO</name>
<keyword evidence="5" id="KW-1185">Reference proteome</keyword>
<keyword evidence="2" id="KW-0732">Signal</keyword>
<evidence type="ECO:0000313" key="4">
    <source>
        <dbReference type="EMBL" id="NYD75913.1"/>
    </source>
</evidence>
<feature type="chain" id="PRO_5032788385" description="DUF4397 domain-containing protein" evidence="2">
    <location>
        <begin position="28"/>
        <end position="284"/>
    </location>
</feature>
<reference evidence="4 5" key="1">
    <citation type="submission" date="2020-07" db="EMBL/GenBank/DDBJ databases">
        <title>Sequencing the genomes of 1000 actinobacteria strains.</title>
        <authorList>
            <person name="Klenk H.-P."/>
        </authorList>
    </citation>
    <scope>NUCLEOTIDE SEQUENCE [LARGE SCALE GENOMIC DNA]</scope>
    <source>
        <strain evidence="4 5">DSM 23871</strain>
    </source>
</reference>
<dbReference type="Proteomes" id="UP000589620">
    <property type="component" value="Unassembled WGS sequence"/>
</dbReference>
<comment type="caution">
    <text evidence="4">The sequence shown here is derived from an EMBL/GenBank/DDBJ whole genome shotgun (WGS) entry which is preliminary data.</text>
</comment>
<evidence type="ECO:0000256" key="1">
    <source>
        <dbReference type="SAM" id="Phobius"/>
    </source>
</evidence>
<dbReference type="EMBL" id="JACCBJ010000001">
    <property type="protein sequence ID" value="NYD75913.1"/>
    <property type="molecule type" value="Genomic_DNA"/>
</dbReference>
<sequence length="284" mass="28081">MKIRAVSASAVVIAALAFAASAAPATAAESDVQLSVIHGVPGTTVDVWVNGTDTIKNFQPGTMAGPLTLPAGTYSVSITKVGAASATDSPVIGPIDLPLAAGGNYSAVAHLDASGKPTATLFTNDMSATAAGQGRLTVRHVAAAPAVDVVAGGKAVVSNLTNPNEAKLDLPASTVSASVTAAGTTEPALIGPADVTIADGTNTIVYAYGSATDKNLALMVQTIDGLGTPPNGVQAGTTGAAFRADQAARSEQTALWIGAIALLLTAAVTTGLLVRRTRAESIRG</sequence>
<keyword evidence="1" id="KW-0812">Transmembrane</keyword>
<accession>A0A852T527</accession>
<proteinExistence type="predicted"/>
<dbReference type="Pfam" id="PF14344">
    <property type="entry name" value="DUF4397"/>
    <property type="match status" value="1"/>
</dbReference>
<evidence type="ECO:0000313" key="5">
    <source>
        <dbReference type="Proteomes" id="UP000589620"/>
    </source>
</evidence>
<feature type="domain" description="DUF4397" evidence="3">
    <location>
        <begin position="33"/>
        <end position="149"/>
    </location>
</feature>
<keyword evidence="1" id="KW-0472">Membrane</keyword>
<evidence type="ECO:0000256" key="2">
    <source>
        <dbReference type="SAM" id="SignalP"/>
    </source>
</evidence>
<gene>
    <name evidence="4" type="ORF">BJ963_003432</name>
</gene>
<protein>
    <recommendedName>
        <fullName evidence="3">DUF4397 domain-containing protein</fullName>
    </recommendedName>
</protein>
<feature type="signal peptide" evidence="2">
    <location>
        <begin position="1"/>
        <end position="27"/>
    </location>
</feature>
<keyword evidence="1" id="KW-1133">Transmembrane helix</keyword>
<dbReference type="InterPro" id="IPR025510">
    <property type="entry name" value="DUF4397"/>
</dbReference>
<feature type="transmembrane region" description="Helical" evidence="1">
    <location>
        <begin position="254"/>
        <end position="274"/>
    </location>
</feature>
<organism evidence="4 5">
    <name type="scientific">Leifsonia soli</name>
    <dbReference type="NCBI Taxonomy" id="582665"/>
    <lineage>
        <taxon>Bacteria</taxon>
        <taxon>Bacillati</taxon>
        <taxon>Actinomycetota</taxon>
        <taxon>Actinomycetes</taxon>
        <taxon>Micrococcales</taxon>
        <taxon>Microbacteriaceae</taxon>
        <taxon>Leifsonia</taxon>
    </lineage>
</organism>
<dbReference type="AlphaFoldDB" id="A0A852T527"/>
<evidence type="ECO:0000259" key="3">
    <source>
        <dbReference type="Pfam" id="PF14344"/>
    </source>
</evidence>
<dbReference type="RefSeq" id="WP_218857116.1">
    <property type="nucleotide sequence ID" value="NZ_BAAAPX010000001.1"/>
</dbReference>